<evidence type="ECO:0000256" key="6">
    <source>
        <dbReference type="ARBA" id="ARBA00022989"/>
    </source>
</evidence>
<sequence>MKVFEYGDREINASELFFSVSSMILGMGILTLPRGLTKTVPSSDGWMTIVLAGLLSIGFVWVLMTLATRFPNETIVEFSRTLVGKHAAWGLSVLLFIAFFMFTSYEVRGAAEVAKQYLFRRTPVEVIGLAFFLVVIYAACGTRVGVIRLNVLFLPFVLGVFVLVIVMNLGSVRLEHLQPVFVSNWKQMFSGIWESLFSFFGFEIVLFYAALLNRPAKAVKAAIWGVTTPMLLYVLLFLFVIGVFSPAATAELQYPTVELAKEIEVPGAVLERFESFFFTIWLMTLFNSAAMSLDICSYIMCRLVGARKRLNVILSLAPVMFVLSFIPRDLHEFSSFGKLTSLVDLTACIMIPCMLYVVFLIKGGRRRGKG</sequence>
<evidence type="ECO:0000256" key="5">
    <source>
        <dbReference type="ARBA" id="ARBA00022692"/>
    </source>
</evidence>
<dbReference type="AlphaFoldDB" id="A0A916K1M4"/>
<accession>A0A916K1M4</accession>
<feature type="transmembrane region" description="Helical" evidence="8">
    <location>
        <begin position="223"/>
        <end position="244"/>
    </location>
</feature>
<evidence type="ECO:0000313" key="10">
    <source>
        <dbReference type="Proteomes" id="UP000693672"/>
    </source>
</evidence>
<feature type="transmembrane region" description="Helical" evidence="8">
    <location>
        <begin position="87"/>
        <end position="105"/>
    </location>
</feature>
<keyword evidence="3" id="KW-0813">Transport</keyword>
<dbReference type="RefSeq" id="WP_218092711.1">
    <property type="nucleotide sequence ID" value="NZ_CAJVAS010000011.1"/>
</dbReference>
<evidence type="ECO:0000256" key="1">
    <source>
        <dbReference type="ARBA" id="ARBA00004141"/>
    </source>
</evidence>
<dbReference type="Proteomes" id="UP000693672">
    <property type="component" value="Unassembled WGS sequence"/>
</dbReference>
<dbReference type="GO" id="GO:0016020">
    <property type="term" value="C:membrane"/>
    <property type="evidence" value="ECO:0007669"/>
    <property type="project" value="UniProtKB-SubCell"/>
</dbReference>
<dbReference type="PANTHER" id="PTHR34975:SF2">
    <property type="entry name" value="SPORE GERMINATION PROTEIN A2"/>
    <property type="match status" value="1"/>
</dbReference>
<evidence type="ECO:0000256" key="4">
    <source>
        <dbReference type="ARBA" id="ARBA00022544"/>
    </source>
</evidence>
<evidence type="ECO:0000256" key="8">
    <source>
        <dbReference type="SAM" id="Phobius"/>
    </source>
</evidence>
<keyword evidence="4" id="KW-0309">Germination</keyword>
<evidence type="ECO:0000256" key="2">
    <source>
        <dbReference type="ARBA" id="ARBA00007998"/>
    </source>
</evidence>
<evidence type="ECO:0000313" key="9">
    <source>
        <dbReference type="EMBL" id="CAG7627740.1"/>
    </source>
</evidence>
<dbReference type="Pfam" id="PF03845">
    <property type="entry name" value="Spore_permease"/>
    <property type="match status" value="1"/>
</dbReference>
<evidence type="ECO:0000256" key="3">
    <source>
        <dbReference type="ARBA" id="ARBA00022448"/>
    </source>
</evidence>
<comment type="subcellular location">
    <subcellularLocation>
        <location evidence="1">Membrane</location>
        <topology evidence="1">Multi-pass membrane protein</topology>
    </subcellularLocation>
</comment>
<reference evidence="9" key="1">
    <citation type="submission" date="2021-06" db="EMBL/GenBank/DDBJ databases">
        <authorList>
            <person name="Criscuolo A."/>
        </authorList>
    </citation>
    <scope>NUCLEOTIDE SEQUENCE</scope>
    <source>
        <strain evidence="9">CIP111600</strain>
    </source>
</reference>
<proteinExistence type="inferred from homology"/>
<keyword evidence="5 8" id="KW-0812">Transmembrane</keyword>
<dbReference type="PANTHER" id="PTHR34975">
    <property type="entry name" value="SPORE GERMINATION PROTEIN A2"/>
    <property type="match status" value="1"/>
</dbReference>
<feature type="transmembrane region" description="Helical" evidence="8">
    <location>
        <begin position="45"/>
        <end position="66"/>
    </location>
</feature>
<dbReference type="GO" id="GO:0009847">
    <property type="term" value="P:spore germination"/>
    <property type="evidence" value="ECO:0007669"/>
    <property type="project" value="InterPro"/>
</dbReference>
<organism evidence="9 10">
    <name type="scientific">Paenibacillus solanacearum</name>
    <dbReference type="NCBI Taxonomy" id="2048548"/>
    <lineage>
        <taxon>Bacteria</taxon>
        <taxon>Bacillati</taxon>
        <taxon>Bacillota</taxon>
        <taxon>Bacilli</taxon>
        <taxon>Bacillales</taxon>
        <taxon>Paenibacillaceae</taxon>
        <taxon>Paenibacillus</taxon>
    </lineage>
</organism>
<name>A0A916K1M4_9BACL</name>
<dbReference type="EMBL" id="CAJVAS010000011">
    <property type="protein sequence ID" value="CAG7627740.1"/>
    <property type="molecule type" value="Genomic_DNA"/>
</dbReference>
<keyword evidence="6 8" id="KW-1133">Transmembrane helix</keyword>
<protein>
    <submittedName>
        <fullName evidence="9">Spore germination protein YndE</fullName>
    </submittedName>
</protein>
<feature type="transmembrane region" description="Helical" evidence="8">
    <location>
        <begin position="310"/>
        <end position="327"/>
    </location>
</feature>
<dbReference type="NCBIfam" id="TIGR00912">
    <property type="entry name" value="2A0309"/>
    <property type="match status" value="1"/>
</dbReference>
<feature type="transmembrane region" description="Helical" evidence="8">
    <location>
        <begin position="12"/>
        <end position="33"/>
    </location>
</feature>
<feature type="transmembrane region" description="Helical" evidence="8">
    <location>
        <begin position="276"/>
        <end position="298"/>
    </location>
</feature>
<keyword evidence="10" id="KW-1185">Reference proteome</keyword>
<feature type="transmembrane region" description="Helical" evidence="8">
    <location>
        <begin position="151"/>
        <end position="172"/>
    </location>
</feature>
<feature type="transmembrane region" description="Helical" evidence="8">
    <location>
        <begin position="192"/>
        <end position="211"/>
    </location>
</feature>
<gene>
    <name evidence="9" type="primary">yndE_9</name>
    <name evidence="9" type="ORF">PAESOLCIP111_02948</name>
</gene>
<comment type="caution">
    <text evidence="9">The sequence shown here is derived from an EMBL/GenBank/DDBJ whole genome shotgun (WGS) entry which is preliminary data.</text>
</comment>
<feature type="transmembrane region" description="Helical" evidence="8">
    <location>
        <begin position="117"/>
        <end position="139"/>
    </location>
</feature>
<comment type="similarity">
    <text evidence="2">Belongs to the amino acid-polyamine-organocation (APC) superfamily. Spore germination protein (SGP) (TC 2.A.3.9) family.</text>
</comment>
<keyword evidence="7 8" id="KW-0472">Membrane</keyword>
<evidence type="ECO:0000256" key="7">
    <source>
        <dbReference type="ARBA" id="ARBA00023136"/>
    </source>
</evidence>
<feature type="transmembrane region" description="Helical" evidence="8">
    <location>
        <begin position="339"/>
        <end position="361"/>
    </location>
</feature>
<dbReference type="InterPro" id="IPR004761">
    <property type="entry name" value="Spore_GerAB"/>
</dbReference>